<dbReference type="InterPro" id="IPR001898">
    <property type="entry name" value="SLC13A/DASS"/>
</dbReference>
<feature type="transmembrane region" description="Helical" evidence="6">
    <location>
        <begin position="268"/>
        <end position="291"/>
    </location>
</feature>
<feature type="transmembrane region" description="Helical" evidence="6">
    <location>
        <begin position="42"/>
        <end position="73"/>
    </location>
</feature>
<keyword evidence="3 6" id="KW-0812">Transmembrane</keyword>
<proteinExistence type="predicted"/>
<keyword evidence="4 6" id="KW-1133">Transmembrane helix</keyword>
<accession>A0ABT7PQ98</accession>
<dbReference type="NCBIfam" id="TIGR00785">
    <property type="entry name" value="dass"/>
    <property type="match status" value="1"/>
</dbReference>
<keyword evidence="5 6" id="KW-0472">Membrane</keyword>
<keyword evidence="2" id="KW-0813">Transport</keyword>
<feature type="transmembrane region" description="Helical" evidence="6">
    <location>
        <begin position="369"/>
        <end position="391"/>
    </location>
</feature>
<dbReference type="Pfam" id="PF03600">
    <property type="entry name" value="CitMHS"/>
    <property type="match status" value="1"/>
</dbReference>
<evidence type="ECO:0000313" key="8">
    <source>
        <dbReference type="EMBL" id="MDM4018636.1"/>
    </source>
</evidence>
<feature type="transmembrane region" description="Helical" evidence="6">
    <location>
        <begin position="220"/>
        <end position="242"/>
    </location>
</feature>
<dbReference type="Proteomes" id="UP001239462">
    <property type="component" value="Unassembled WGS sequence"/>
</dbReference>
<comment type="caution">
    <text evidence="8">The sequence shown here is derived from an EMBL/GenBank/DDBJ whole genome shotgun (WGS) entry which is preliminary data.</text>
</comment>
<feature type="transmembrane region" description="Helical" evidence="6">
    <location>
        <begin position="451"/>
        <end position="468"/>
    </location>
</feature>
<feature type="transmembrane region" description="Helical" evidence="6">
    <location>
        <begin position="411"/>
        <end position="439"/>
    </location>
</feature>
<evidence type="ECO:0000256" key="6">
    <source>
        <dbReference type="SAM" id="Phobius"/>
    </source>
</evidence>
<feature type="domain" description="Citrate transporter-like" evidence="7">
    <location>
        <begin position="54"/>
        <end position="401"/>
    </location>
</feature>
<keyword evidence="9" id="KW-1185">Reference proteome</keyword>
<feature type="transmembrane region" description="Helical" evidence="6">
    <location>
        <begin position="176"/>
        <end position="200"/>
    </location>
</feature>
<evidence type="ECO:0000256" key="1">
    <source>
        <dbReference type="ARBA" id="ARBA00004141"/>
    </source>
</evidence>
<evidence type="ECO:0000256" key="4">
    <source>
        <dbReference type="ARBA" id="ARBA00022989"/>
    </source>
</evidence>
<feature type="transmembrane region" description="Helical" evidence="6">
    <location>
        <begin position="85"/>
        <end position="107"/>
    </location>
</feature>
<dbReference type="PANTHER" id="PTHR10283:SF82">
    <property type="entry name" value="SOLUTE CARRIER FAMILY 13 MEMBER 2"/>
    <property type="match status" value="1"/>
</dbReference>
<evidence type="ECO:0000256" key="5">
    <source>
        <dbReference type="ARBA" id="ARBA00023136"/>
    </source>
</evidence>
<dbReference type="EMBL" id="JASZZN010000024">
    <property type="protein sequence ID" value="MDM4018636.1"/>
    <property type="molecule type" value="Genomic_DNA"/>
</dbReference>
<evidence type="ECO:0000256" key="2">
    <source>
        <dbReference type="ARBA" id="ARBA00022448"/>
    </source>
</evidence>
<dbReference type="RefSeq" id="WP_289166513.1">
    <property type="nucleotide sequence ID" value="NZ_JASZZN010000024.1"/>
</dbReference>
<reference evidence="8 9" key="1">
    <citation type="submission" date="2023-06" db="EMBL/GenBank/DDBJ databases">
        <title>Roseiconus lacunae JC819 isolated from Gulf of Mannar region, Tamil Nadu.</title>
        <authorList>
            <person name="Pk S."/>
            <person name="Ch S."/>
            <person name="Ch V.R."/>
        </authorList>
    </citation>
    <scope>NUCLEOTIDE SEQUENCE [LARGE SCALE GENOMIC DNA]</scope>
    <source>
        <strain evidence="8 9">JC819</strain>
    </source>
</reference>
<name>A0ABT7PQ98_9BACT</name>
<comment type="subcellular location">
    <subcellularLocation>
        <location evidence="1">Membrane</location>
        <topology evidence="1">Multi-pass membrane protein</topology>
    </subcellularLocation>
</comment>
<feature type="transmembrane region" description="Helical" evidence="6">
    <location>
        <begin position="138"/>
        <end position="169"/>
    </location>
</feature>
<gene>
    <name evidence="8" type="ORF">QTN89_24500</name>
</gene>
<evidence type="ECO:0000259" key="7">
    <source>
        <dbReference type="Pfam" id="PF03600"/>
    </source>
</evidence>
<feature type="transmembrane region" description="Helical" evidence="6">
    <location>
        <begin position="16"/>
        <end position="36"/>
    </location>
</feature>
<protein>
    <submittedName>
        <fullName evidence="8">SLC13 family permease</fullName>
    </submittedName>
</protein>
<dbReference type="InterPro" id="IPR004680">
    <property type="entry name" value="Cit_transptr-like_dom"/>
</dbReference>
<organism evidence="8 9">
    <name type="scientific">Roseiconus lacunae</name>
    <dbReference type="NCBI Taxonomy" id="2605694"/>
    <lineage>
        <taxon>Bacteria</taxon>
        <taxon>Pseudomonadati</taxon>
        <taxon>Planctomycetota</taxon>
        <taxon>Planctomycetia</taxon>
        <taxon>Pirellulales</taxon>
        <taxon>Pirellulaceae</taxon>
        <taxon>Roseiconus</taxon>
    </lineage>
</organism>
<feature type="transmembrane region" description="Helical" evidence="6">
    <location>
        <begin position="330"/>
        <end position="348"/>
    </location>
</feature>
<evidence type="ECO:0000256" key="3">
    <source>
        <dbReference type="ARBA" id="ARBA00022692"/>
    </source>
</evidence>
<dbReference type="PANTHER" id="PTHR10283">
    <property type="entry name" value="SOLUTE CARRIER FAMILY 13 MEMBER"/>
    <property type="match status" value="1"/>
</dbReference>
<sequence length="469" mass="49903">MTADPKSVPRKNRVNVFAIVGGPLAAVVVGGALIAYGHQSPVAIAAAIVTWCAVWWITEPIPIAVTSLLPLAIFPATGVLSSSQIAGAFGHQLVLLFMGGLMLSMAMERSNAHRRLALIMVRLFGGHGESGADPRRVVFGFMAAAAVLSMWISNGATALMMLPIALAVVDRSSNTALAPCLLMGIAFAASVGGTGTPIGTPPNLIFIDNYKKIGGPEPSFLQWAAWTWPIIAIMLPIQALWLTRRLPSRERLTMPEVGAWRSEEKRTLAVFAITATLWVTRTAPFGGWSTWLHLPDAHDSSVALLAVVAMHLIPNGKGEMLLTWNDAVRIPWGILLLCAGGFAIAEAFRSTGISLMIGQRLSGLGDLHPFWIVAVICLAVTFLTEVTSNTATANLLLPILALIPADDPKLIMIPATISASFAFMMPAATFPNAIVFASGKIRVSEMVREGFALNLIGVIVVATVSYFLL</sequence>
<evidence type="ECO:0000313" key="9">
    <source>
        <dbReference type="Proteomes" id="UP001239462"/>
    </source>
</evidence>
<dbReference type="CDD" id="cd01115">
    <property type="entry name" value="SLC13_permease"/>
    <property type="match status" value="1"/>
</dbReference>